<feature type="domain" description="DUF8212" evidence="6">
    <location>
        <begin position="895"/>
        <end position="918"/>
    </location>
</feature>
<evidence type="ECO:0000259" key="4">
    <source>
        <dbReference type="Pfam" id="PF06985"/>
    </source>
</evidence>
<keyword evidence="3" id="KW-0812">Transmembrane</keyword>
<gene>
    <name evidence="7" type="ORF">OAory_01099130</name>
</gene>
<dbReference type="PANTHER" id="PTHR10622:SF10">
    <property type="entry name" value="HET DOMAIN-CONTAINING PROTEIN"/>
    <property type="match status" value="1"/>
</dbReference>
<dbReference type="EMBL" id="MKZY01000005">
    <property type="protein sequence ID" value="OOO08617.1"/>
    <property type="molecule type" value="Genomic_DNA"/>
</dbReference>
<feature type="transmembrane region" description="Helical" evidence="3">
    <location>
        <begin position="405"/>
        <end position="429"/>
    </location>
</feature>
<feature type="transmembrane region" description="Helical" evidence="3">
    <location>
        <begin position="473"/>
        <end position="494"/>
    </location>
</feature>
<dbReference type="VEuPathDB" id="FungiDB:AO090701001230"/>
<evidence type="ECO:0000259" key="5">
    <source>
        <dbReference type="Pfam" id="PF09994"/>
    </source>
</evidence>
<dbReference type="Pfam" id="PF09994">
    <property type="entry name" value="T6SS_Tle1-like_cat"/>
    <property type="match status" value="1"/>
</dbReference>
<dbReference type="VEuPathDB" id="FungiDB:AO090020000352"/>
<dbReference type="VEuPathDB" id="FungiDB:AO090020000354"/>
<feature type="transmembrane region" description="Helical" evidence="3">
    <location>
        <begin position="549"/>
        <end position="565"/>
    </location>
</feature>
<evidence type="ECO:0000313" key="7">
    <source>
        <dbReference type="EMBL" id="OOO08617.1"/>
    </source>
</evidence>
<dbReference type="InterPro" id="IPR011701">
    <property type="entry name" value="MFS"/>
</dbReference>
<organism evidence="7 8">
    <name type="scientific">Aspergillus oryzae</name>
    <name type="common">Yellow koji mold</name>
    <dbReference type="NCBI Taxonomy" id="5062"/>
    <lineage>
        <taxon>Eukaryota</taxon>
        <taxon>Fungi</taxon>
        <taxon>Dikarya</taxon>
        <taxon>Ascomycota</taxon>
        <taxon>Pezizomycotina</taxon>
        <taxon>Eurotiomycetes</taxon>
        <taxon>Eurotiomycetidae</taxon>
        <taxon>Eurotiales</taxon>
        <taxon>Aspergillaceae</taxon>
        <taxon>Aspergillus</taxon>
        <taxon>Aspergillus subgen. Circumdati</taxon>
    </lineage>
</organism>
<evidence type="ECO:0000256" key="3">
    <source>
        <dbReference type="SAM" id="Phobius"/>
    </source>
</evidence>
<feature type="transmembrane region" description="Helical" evidence="3">
    <location>
        <begin position="378"/>
        <end position="399"/>
    </location>
</feature>
<feature type="transmembrane region" description="Helical" evidence="3">
    <location>
        <begin position="125"/>
        <end position="141"/>
    </location>
</feature>
<feature type="transmembrane region" description="Helical" evidence="3">
    <location>
        <begin position="153"/>
        <end position="174"/>
    </location>
</feature>
<dbReference type="Pfam" id="PF07690">
    <property type="entry name" value="MFS_1"/>
    <property type="match status" value="1"/>
</dbReference>
<dbReference type="OrthoDB" id="674604at2759"/>
<feature type="transmembrane region" description="Helical" evidence="3">
    <location>
        <begin position="292"/>
        <end position="312"/>
    </location>
</feature>
<evidence type="ECO:0000259" key="6">
    <source>
        <dbReference type="Pfam" id="PF26640"/>
    </source>
</evidence>
<keyword evidence="3" id="KW-0472">Membrane</keyword>
<comment type="caution">
    <text evidence="7">The sequence shown here is derived from an EMBL/GenBank/DDBJ whole genome shotgun (WGS) entry which is preliminary data.</text>
</comment>
<dbReference type="Proteomes" id="UP000190312">
    <property type="component" value="Unassembled WGS sequence"/>
</dbReference>
<proteinExistence type="predicted"/>
<dbReference type="GO" id="GO:0016020">
    <property type="term" value="C:membrane"/>
    <property type="evidence" value="ECO:0007669"/>
    <property type="project" value="UniProtKB-SubCell"/>
</dbReference>
<dbReference type="SUPFAM" id="SSF103473">
    <property type="entry name" value="MFS general substrate transporter"/>
    <property type="match status" value="1"/>
</dbReference>
<dbReference type="InterPro" id="IPR018712">
    <property type="entry name" value="Tle1-like_cat"/>
</dbReference>
<dbReference type="Gene3D" id="1.20.1250.20">
    <property type="entry name" value="MFS general substrate transporter like domains"/>
    <property type="match status" value="1"/>
</dbReference>
<dbReference type="InterPro" id="IPR058525">
    <property type="entry name" value="DUF8212"/>
</dbReference>
<sequence length="1502" mass="168016">MSAMEQEDKHPSPDVRIATGSDQSSEYSKRNDNGIVLIPQPSDDPEDPLNWPMRKKIIIFASICLAGFAGQMSPNSNQLTFVYQIPAYHKTQTDLLNSVAAGLAGWVAGPFFIIPLVAVIGRSSVVLWSLVAIFACQIWAAEMTGANDYISFTISRLFCGMFGGIPAILGSGYIMDMFYLHQRGKAFAIFEVLIIFAVVGGGTLGGFIAEHKPWNYVFWWTLGPVGAAVLAVFFFVEDTTFPRDPSMPKRAPLPKGWFANRIATFLPGTKTQPSGKGREFVRKAITPLQITFTPITLLTGTYIFIALGLPIMQASTLATYLEPPEEAGGYGFSSLQMAFFTMTAWVGIISAQVYGFFFNDKTPLWLARRRGGTWHTEYRLANTILPSIILPIGLGIYGAGLEYHLHFMVLALGSFLIWFGALLALPVCYNYIIECFLNNPVEASVSLNAYRVSFGLMSVFIVTQWQSSVGVGWMWGMGAFLIVFVDLIMAGIILKGHLVRKWTATLGSSLDVTEDGANISAKKEGGVGNIPLRVIKTISNTVVNIKMKIQLFWFLTTTSLVFAGFNRRATLRDGIERRGDVYNQCVLSIIKEGTEKAEQAVPAVEECIKRFEKSIEESCLAPYTDQDQDARTKNMNSCFNVQVTLADRKLDSVAVVRHVTWSSNHTPKRLDDMPAVNKKPNLSSFACSALSSTMRLIHTERLQLEEFADEIPPYAVLSHRWGKDEVTFQDILLNQNHDTEGYRKVENICKVANQDGFEYAWIDTCCINKESSAELSEAINSMFRWYESAGRCYAYLRDVSPDNNQSDLSTKVRNSVYFKRGWTLQELIAPSDVRFLADDWNESILRGSAQLSDFSIARRMSWASGRKTTRVEDIAYCLMGIFHVNMPLLYGEGEKAFIRLQEEIMRESADQTLFAWGARESFDRSATGLLARSPADFKHSGDFVPFYFSKKDSAPFSITNRDYIALAGIYLLPSHGGQLQYMRYNSGPSRVPLWRIRHVKAQTIYVMKTSIGEGGSSLLHERKPYRYTESRLRGEISQSGERPKKVILCFDGGNHKHGANHQSNIEKIHKMLYGTNGSQLCYYQRANFSRPDDFKTCMGDGYSWLVDHYNIGDEIFLFGFSSGAYIAQALARMVDYIGVLPEINGGFQAAWDIYQSWNNYALRTDADKLWEERESYFQMKGFREKLSKPTNRIPFLGLFDAVVVKSKYLGREGERISTTTEISKSASTICHAVSIDECRAELRPVLLNEELGSGLLMKGLKQVWFPGSHADIGGLVPLDPDETYSLSHIPLVWMVCEATNAGLSFRLTTQFGCDEHTQVSPLDLTKIMGSDSLSDQYNAFTVSPGTIFSSVQLKDSLRLASTQGHLHSTMSHKHTIKQNSRHALLAHTAYRRLALTKRRKLPPFAKLHISAIHRMDSESTHYHPANAIISRDPGSAMTLYTAHKRGHLLAISDVNDIVGSFYVAINKAEARSIASVKPPSLYSKIRGAASFRFRKVEEPALF</sequence>
<protein>
    <recommendedName>
        <fullName evidence="9">Major facilitator superfamily (MFS) profile domain-containing protein</fullName>
    </recommendedName>
</protein>
<dbReference type="InterPro" id="IPR029058">
    <property type="entry name" value="AB_hydrolase_fold"/>
</dbReference>
<evidence type="ECO:0000256" key="2">
    <source>
        <dbReference type="SAM" id="MobiDB-lite"/>
    </source>
</evidence>
<feature type="domain" description="Heterokaryon incompatibility" evidence="4">
    <location>
        <begin position="714"/>
        <end position="803"/>
    </location>
</feature>
<feature type="transmembrane region" description="Helical" evidence="3">
    <location>
        <begin position="332"/>
        <end position="357"/>
    </location>
</feature>
<evidence type="ECO:0000256" key="1">
    <source>
        <dbReference type="ARBA" id="ARBA00004141"/>
    </source>
</evidence>
<dbReference type="Pfam" id="PF06985">
    <property type="entry name" value="HET"/>
    <property type="match status" value="1"/>
</dbReference>
<dbReference type="InterPro" id="IPR036259">
    <property type="entry name" value="MFS_trans_sf"/>
</dbReference>
<feature type="transmembrane region" description="Helical" evidence="3">
    <location>
        <begin position="214"/>
        <end position="236"/>
    </location>
</feature>
<dbReference type="InterPro" id="IPR010730">
    <property type="entry name" value="HET"/>
</dbReference>
<dbReference type="PANTHER" id="PTHR10622">
    <property type="entry name" value="HET DOMAIN-CONTAINING PROTEIN"/>
    <property type="match status" value="1"/>
</dbReference>
<feature type="compositionally biased region" description="Basic and acidic residues" evidence="2">
    <location>
        <begin position="1"/>
        <end position="13"/>
    </location>
</feature>
<feature type="transmembrane region" description="Helical" evidence="3">
    <location>
        <begin position="186"/>
        <end position="208"/>
    </location>
</feature>
<keyword evidence="3" id="KW-1133">Transmembrane helix</keyword>
<reference evidence="7 8" key="1">
    <citation type="submission" date="2016-10" db="EMBL/GenBank/DDBJ databases">
        <title>Genome sequencing of Aspergillus oryzae BCC7051.</title>
        <authorList>
            <person name="Thammarongtham C."/>
            <person name="Vorapreeda T."/>
            <person name="Nookaew I."/>
            <person name="Srisuk T."/>
            <person name="Land M."/>
            <person name="Jeennor S."/>
            <person name="Laoteng K."/>
        </authorList>
    </citation>
    <scope>NUCLEOTIDE SEQUENCE [LARGE SCALE GENOMIC DNA]</scope>
    <source>
        <strain evidence="7 8">BCC7051</strain>
    </source>
</reference>
<evidence type="ECO:0008006" key="9">
    <source>
        <dbReference type="Google" id="ProtNLM"/>
    </source>
</evidence>
<evidence type="ECO:0000313" key="8">
    <source>
        <dbReference type="Proteomes" id="UP000190312"/>
    </source>
</evidence>
<comment type="subcellular location">
    <subcellularLocation>
        <location evidence="1">Membrane</location>
        <topology evidence="1">Multi-pass membrane protein</topology>
    </subcellularLocation>
</comment>
<dbReference type="GO" id="GO:0022857">
    <property type="term" value="F:transmembrane transporter activity"/>
    <property type="evidence" value="ECO:0007669"/>
    <property type="project" value="InterPro"/>
</dbReference>
<feature type="transmembrane region" description="Helical" evidence="3">
    <location>
        <begin position="449"/>
        <end position="467"/>
    </location>
</feature>
<feature type="region of interest" description="Disordered" evidence="2">
    <location>
        <begin position="1"/>
        <end position="47"/>
    </location>
</feature>
<accession>A0A1S9DHR6</accession>
<name>A0A1S9DHR6_ASPOZ</name>
<feature type="transmembrane region" description="Helical" evidence="3">
    <location>
        <begin position="57"/>
        <end position="75"/>
    </location>
</feature>
<feature type="domain" description="T6SS Phospholipase effector Tle1-like catalytic" evidence="5">
    <location>
        <begin position="1044"/>
        <end position="1296"/>
    </location>
</feature>
<dbReference type="eggNOG" id="KOG0255">
    <property type="taxonomic scope" value="Eukaryota"/>
</dbReference>
<dbReference type="Pfam" id="PF26640">
    <property type="entry name" value="DUF8212"/>
    <property type="match status" value="1"/>
</dbReference>
<feature type="transmembrane region" description="Helical" evidence="3">
    <location>
        <begin position="95"/>
        <end position="118"/>
    </location>
</feature>
<dbReference type="SUPFAM" id="SSF53474">
    <property type="entry name" value="alpha/beta-Hydrolases"/>
    <property type="match status" value="1"/>
</dbReference>